<protein>
    <submittedName>
        <fullName evidence="1">Uncharacterized protein</fullName>
    </submittedName>
</protein>
<name>A0A0J8B280_BETVV</name>
<dbReference type="AlphaFoldDB" id="A0A0J8B280"/>
<reference evidence="1 2" key="1">
    <citation type="journal article" date="2014" name="Nature">
        <title>The genome of the recently domesticated crop plant sugar beet (Beta vulgaris).</title>
        <authorList>
            <person name="Dohm J.C."/>
            <person name="Minoche A.E."/>
            <person name="Holtgrawe D."/>
            <person name="Capella-Gutierrez S."/>
            <person name="Zakrzewski F."/>
            <person name="Tafer H."/>
            <person name="Rupp O."/>
            <person name="Sorensen T.R."/>
            <person name="Stracke R."/>
            <person name="Reinhardt R."/>
            <person name="Goesmann A."/>
            <person name="Kraft T."/>
            <person name="Schulz B."/>
            <person name="Stadler P.F."/>
            <person name="Schmidt T."/>
            <person name="Gabaldon T."/>
            <person name="Lehrach H."/>
            <person name="Weisshaar B."/>
            <person name="Himmelbauer H."/>
        </authorList>
    </citation>
    <scope>NUCLEOTIDE SEQUENCE [LARGE SCALE GENOMIC DNA]</scope>
    <source>
        <tissue evidence="1">Taproot</tissue>
    </source>
</reference>
<keyword evidence="2" id="KW-1185">Reference proteome</keyword>
<dbReference type="Proteomes" id="UP000035740">
    <property type="component" value="Unassembled WGS sequence"/>
</dbReference>
<feature type="non-terminal residue" evidence="1">
    <location>
        <position position="1"/>
    </location>
</feature>
<organism evidence="1 2">
    <name type="scientific">Beta vulgaris subsp. vulgaris</name>
    <name type="common">Beet</name>
    <dbReference type="NCBI Taxonomy" id="3555"/>
    <lineage>
        <taxon>Eukaryota</taxon>
        <taxon>Viridiplantae</taxon>
        <taxon>Streptophyta</taxon>
        <taxon>Embryophyta</taxon>
        <taxon>Tracheophyta</taxon>
        <taxon>Spermatophyta</taxon>
        <taxon>Magnoliopsida</taxon>
        <taxon>eudicotyledons</taxon>
        <taxon>Gunneridae</taxon>
        <taxon>Pentapetalae</taxon>
        <taxon>Caryophyllales</taxon>
        <taxon>Chenopodiaceae</taxon>
        <taxon>Betoideae</taxon>
        <taxon>Beta</taxon>
    </lineage>
</organism>
<proteinExistence type="predicted"/>
<dbReference type="Gramene" id="KMS93993">
    <property type="protein sequence ID" value="KMS93993"/>
    <property type="gene ID" value="BVRB_025870"/>
</dbReference>
<gene>
    <name evidence="1" type="ORF">BVRB_025870</name>
</gene>
<accession>A0A0J8B280</accession>
<dbReference type="EMBL" id="KQ097036">
    <property type="protein sequence ID" value="KMS93993.1"/>
    <property type="molecule type" value="Genomic_DNA"/>
</dbReference>
<evidence type="ECO:0000313" key="1">
    <source>
        <dbReference type="EMBL" id="KMS93993.1"/>
    </source>
</evidence>
<evidence type="ECO:0000313" key="2">
    <source>
        <dbReference type="Proteomes" id="UP000035740"/>
    </source>
</evidence>
<sequence length="123" mass="13684">TVSPYSCPQSKKLNVTVWSRYNDGDDPYRHRKDKVPSSLSLPTMNRSLVINNPLQPQPILVVADPESNIVLLTFDAAGAAVGHVNRQGQASMMIISIFTWTHFQQLKLSSEAMTNSIYKKIPA</sequence>